<dbReference type="EMBL" id="CABFKI010000002">
    <property type="protein sequence ID" value="VTU06458.1"/>
    <property type="molecule type" value="Genomic_DNA"/>
</dbReference>
<comment type="caution">
    <text evidence="2">The sequence shown here is derived from an EMBL/GenBank/DDBJ whole genome shotgun (WGS) entry which is preliminary data.</text>
</comment>
<dbReference type="Proteomes" id="UP000308167">
    <property type="component" value="Unassembled WGS sequence"/>
</dbReference>
<protein>
    <recommendedName>
        <fullName evidence="4">Lipoprotein</fullName>
    </recommendedName>
</protein>
<proteinExistence type="predicted"/>
<evidence type="ECO:0000313" key="3">
    <source>
        <dbReference type="Proteomes" id="UP000308167"/>
    </source>
</evidence>
<dbReference type="GeneID" id="86154866"/>
<organism evidence="2 3">
    <name type="scientific">Actinobacillus porcinus</name>
    <dbReference type="NCBI Taxonomy" id="51048"/>
    <lineage>
        <taxon>Bacteria</taxon>
        <taxon>Pseudomonadati</taxon>
        <taxon>Pseudomonadota</taxon>
        <taxon>Gammaproteobacteria</taxon>
        <taxon>Pasteurellales</taxon>
        <taxon>Pasteurellaceae</taxon>
        <taxon>Actinobacillus</taxon>
    </lineage>
</organism>
<dbReference type="PROSITE" id="PS51257">
    <property type="entry name" value="PROKAR_LIPOPROTEIN"/>
    <property type="match status" value="1"/>
</dbReference>
<accession>A0ABY6TI73</accession>
<feature type="compositionally biased region" description="Polar residues" evidence="1">
    <location>
        <begin position="59"/>
        <end position="77"/>
    </location>
</feature>
<sequence>MQRKILIALLSVLTACTTPKNQPQAPLDMQAVQEYNAKVYSGNTVPLAERMKSPKQVDNPVNQSDKQSSKNPVTRVNPNIAVGVGYGHGYCHHRHCW</sequence>
<evidence type="ECO:0000313" key="2">
    <source>
        <dbReference type="EMBL" id="VTU06458.1"/>
    </source>
</evidence>
<keyword evidence="3" id="KW-1185">Reference proteome</keyword>
<feature type="region of interest" description="Disordered" evidence="1">
    <location>
        <begin position="52"/>
        <end position="77"/>
    </location>
</feature>
<dbReference type="RefSeq" id="WP_139712582.1">
    <property type="nucleotide sequence ID" value="NZ_CABFKI010000002.1"/>
</dbReference>
<evidence type="ECO:0000256" key="1">
    <source>
        <dbReference type="SAM" id="MobiDB-lite"/>
    </source>
</evidence>
<reference evidence="2 3" key="1">
    <citation type="submission" date="2019-05" db="EMBL/GenBank/DDBJ databases">
        <authorList>
            <consortium name="Pathogen Informatics"/>
        </authorList>
    </citation>
    <scope>NUCLEOTIDE SEQUENCE [LARGE SCALE GENOMIC DNA]</scope>
    <source>
        <strain evidence="2 3">NM319</strain>
    </source>
</reference>
<evidence type="ECO:0008006" key="4">
    <source>
        <dbReference type="Google" id="ProtNLM"/>
    </source>
</evidence>
<gene>
    <name evidence="2" type="ORF">SAMEA1410922_00460</name>
</gene>
<name>A0ABY6TI73_9PAST</name>